<sequence>MWDSLFAKVDNLQDARSVLPADKLWLAKRWLFDGDELTMDFQESGGEAIRSVSCNPIYFSFADELIEALGADVEEFVRQSSDSSFCKEQLVENIAQNAPDITESIRSLEMYVLNAREWNLRFACYGAPKIVEDN</sequence>
<protein>
    <submittedName>
        <fullName evidence="1">Uncharacterized protein</fullName>
    </submittedName>
</protein>
<dbReference type="STRING" id="1280954.HPO_06323"/>
<evidence type="ECO:0000313" key="1">
    <source>
        <dbReference type="EMBL" id="KCZ99162.1"/>
    </source>
</evidence>
<proteinExistence type="predicted"/>
<name>A0A062VKJ7_9PROT</name>
<dbReference type="RefSeq" id="WP_035595926.1">
    <property type="nucleotide sequence ID" value="NZ_ARYM01000006.1"/>
</dbReference>
<gene>
    <name evidence="1" type="ORF">HPO_06323</name>
</gene>
<keyword evidence="2" id="KW-1185">Reference proteome</keyword>
<dbReference type="OrthoDB" id="9781738at2"/>
<comment type="caution">
    <text evidence="1">The sequence shown here is derived from an EMBL/GenBank/DDBJ whole genome shotgun (WGS) entry which is preliminary data.</text>
</comment>
<evidence type="ECO:0000313" key="2">
    <source>
        <dbReference type="Proteomes" id="UP000027100"/>
    </source>
</evidence>
<dbReference type="AlphaFoldDB" id="A0A062VKJ7"/>
<accession>A0A062VKJ7</accession>
<dbReference type="EMBL" id="ARYM01000006">
    <property type="protein sequence ID" value="KCZ99162.1"/>
    <property type="molecule type" value="Genomic_DNA"/>
</dbReference>
<reference evidence="1 2" key="1">
    <citation type="journal article" date="2014" name="Antonie Van Leeuwenhoek">
        <title>Hyphomonas beringensis sp. nov. and Hyphomonas chukchiensis sp. nov., isolated from surface seawater of the Bering Sea and Chukchi Sea.</title>
        <authorList>
            <person name="Li C."/>
            <person name="Lai Q."/>
            <person name="Li G."/>
            <person name="Dong C."/>
            <person name="Wang J."/>
            <person name="Liao Y."/>
            <person name="Shao Z."/>
        </authorList>
    </citation>
    <scope>NUCLEOTIDE SEQUENCE [LARGE SCALE GENOMIC DNA]</scope>
    <source>
        <strain evidence="1 2">PS728</strain>
    </source>
</reference>
<organism evidence="1 2">
    <name type="scientific">Hyphomonas polymorpha PS728</name>
    <dbReference type="NCBI Taxonomy" id="1280954"/>
    <lineage>
        <taxon>Bacteria</taxon>
        <taxon>Pseudomonadati</taxon>
        <taxon>Pseudomonadota</taxon>
        <taxon>Alphaproteobacteria</taxon>
        <taxon>Hyphomonadales</taxon>
        <taxon>Hyphomonadaceae</taxon>
        <taxon>Hyphomonas</taxon>
    </lineage>
</organism>
<dbReference type="Proteomes" id="UP000027100">
    <property type="component" value="Unassembled WGS sequence"/>
</dbReference>